<name>A0A097F6V6_MUCCI</name>
<sequence>MSALNAPTNVSFALGQSVPQHFKAFTNYMNQQTKIHSDKVFARYYSKGEYKTLTYADVDRLAINLACKWAKDAQGTEVVSFISDHSINYMIVMLAVMKLRITMLAISPRNSEAADVNLLEKTQSKLLIANVRYESIAKAVVSQVSGVKLIVIPPLDIEALAKEPLNPNYQQILNFDFSDEDILKPALIIHSSGSTAFPKPIYLSNRYLFNVMSCFELLVNAKDHLESLTDKDACLPSVPLFHIFGFFVHFSVTAFGGSCVFLEKLPPSQTEITKALVANNVTIMAAPPLILEQMIPYLEETKDLTAIQRLKYVIFGGAPLKHESGEWFHAHGVNVRDMYGTTEIGAIMTSDLDRNSKNWGSLRLFHRDSQGQPYGTFEVNDQSEPNIKHLYMHADSPTLANHVANRADGGYDTQDLFIENPNFPGYYTYLGRRDDTLIMENGEKTNPVPMEATIRQSPMIQQVAVIGQGRQCTAALIQLNRDYAERFGPEEIIATVHAAVKEANLECPGHSKILPQMVKILPFNKVLPSTDKGTVMRKKAESTYQDVVEKLYKDFLEGPTSHTKTNAGDDTSAWSPEQTEDFLIACAAEVLDVPQTTFKDRTQSIFDFGLNSLSAIQLRNRIAEYFDDVPQNFLFQHPSIISMREALMSSQHEDPAEQAEKQYQKTLKLAEAYIKKAKKDFPRARNFYNDNRGKVILLTGVTGSLGSFMLRDLLQDPSVDKVYCCIRGKDSQLQDRLVEAFESRCLDKSLLNTDRVEVLPMRFSEPFLGFTEERYYQLKQEVTIVQHCAWMLNFNMPVDHFDKECIQPFYNLLKFAYKEVNPMHVHFISSISASAAAGAEILEEPLPMDPHVAMSMGYAQSKFIVEILFNYLSTEKDFPCYIERLGQVCGDSVNGVWNVSEQYPLMFVGGGSIMHKMPNLDTIIDWAPCDVAAAAIVDIMLRTAYLPADPKQSIYHIVNPHLVMWSDVLTAMKESGMKFDIVEPAEWVEELSKDDTNPAFRLMSFYEGNFKENFKMPIWKTEKTSAMTPIIAKSPVLDADLFSKFLVRWQSVGFYNPDI</sequence>
<dbReference type="PROSITE" id="PS00012">
    <property type="entry name" value="PHOSPHOPANTETHEINE"/>
    <property type="match status" value="1"/>
</dbReference>
<dbReference type="AlphaFoldDB" id="A0A097F6V6"/>
<dbReference type="Gene3D" id="3.40.50.720">
    <property type="entry name" value="NAD(P)-binding Rossmann-like Domain"/>
    <property type="match status" value="1"/>
</dbReference>
<dbReference type="PANTHER" id="PTHR43439">
    <property type="entry name" value="PHENYLACETATE-COENZYME A LIGASE"/>
    <property type="match status" value="1"/>
</dbReference>
<dbReference type="Gene3D" id="1.10.1200.10">
    <property type="entry name" value="ACP-like"/>
    <property type="match status" value="1"/>
</dbReference>
<keyword evidence="1" id="KW-0596">Phosphopantetheine</keyword>
<dbReference type="Pfam" id="PF00501">
    <property type="entry name" value="AMP-binding"/>
    <property type="match status" value="1"/>
</dbReference>
<feature type="domain" description="Carrier" evidence="3">
    <location>
        <begin position="577"/>
        <end position="651"/>
    </location>
</feature>
<dbReference type="InterPro" id="IPR006162">
    <property type="entry name" value="Ppantetheine_attach_site"/>
</dbReference>
<accession>A0A097F6V6</accession>
<organism evidence="4">
    <name type="scientific">Mucor circinelloides</name>
    <name type="common">Mucor griseo-roseus</name>
    <dbReference type="NCBI Taxonomy" id="36080"/>
    <lineage>
        <taxon>Eukaryota</taxon>
        <taxon>Fungi</taxon>
        <taxon>Fungi incertae sedis</taxon>
        <taxon>Mucoromycota</taxon>
        <taxon>Mucoromycotina</taxon>
        <taxon>Mucoromycetes</taxon>
        <taxon>Mucorales</taxon>
        <taxon>Mucorineae</taxon>
        <taxon>Mucoraceae</taxon>
        <taxon>Mucor</taxon>
    </lineage>
</organism>
<reference evidence="4" key="1">
    <citation type="journal article" date="2014" name="MBio">
        <title>Analysis of a food-borne fungal pathogen outbreak: virulence and genome of a Mucor circinelloides isolate from yogurt.</title>
        <authorList>
            <person name="Lee S.C."/>
            <person name="Billmyre R.B."/>
            <person name="Li A."/>
            <person name="Carson S."/>
            <person name="Sykes S.M."/>
            <person name="Huh E.Y."/>
            <person name="Mieczkowski P."/>
            <person name="Ko D.C."/>
            <person name="Cuomo C.A."/>
            <person name="Heitman J."/>
        </authorList>
    </citation>
    <scope>NUCLEOTIDE SEQUENCE</scope>
    <source>
        <strain evidence="4">Mucho</strain>
    </source>
</reference>
<dbReference type="InterPro" id="IPR009081">
    <property type="entry name" value="PP-bd_ACP"/>
</dbReference>
<dbReference type="Gene3D" id="3.40.50.12780">
    <property type="entry name" value="N-terminal domain of ligase-like"/>
    <property type="match status" value="1"/>
</dbReference>
<protein>
    <submittedName>
        <fullName evidence="4">SmoA</fullName>
    </submittedName>
</protein>
<proteinExistence type="predicted"/>
<dbReference type="GO" id="GO:0031177">
    <property type="term" value="F:phosphopantetheine binding"/>
    <property type="evidence" value="ECO:0007669"/>
    <property type="project" value="InterPro"/>
</dbReference>
<dbReference type="InterPro" id="IPR042099">
    <property type="entry name" value="ANL_N_sf"/>
</dbReference>
<dbReference type="EMBL" id="KJ999695">
    <property type="protein sequence ID" value="AIT18216.1"/>
    <property type="molecule type" value="Genomic_DNA"/>
</dbReference>
<evidence type="ECO:0000259" key="3">
    <source>
        <dbReference type="PROSITE" id="PS50075"/>
    </source>
</evidence>
<dbReference type="InterPro" id="IPR020806">
    <property type="entry name" value="PKS_PP-bd"/>
</dbReference>
<dbReference type="SMART" id="SM00823">
    <property type="entry name" value="PKS_PP"/>
    <property type="match status" value="1"/>
</dbReference>
<keyword evidence="2" id="KW-0597">Phosphoprotein</keyword>
<dbReference type="InterPro" id="IPR036736">
    <property type="entry name" value="ACP-like_sf"/>
</dbReference>
<dbReference type="Pfam" id="PF23562">
    <property type="entry name" value="AMP-binding_C_3"/>
    <property type="match status" value="1"/>
</dbReference>
<dbReference type="InterPro" id="IPR000873">
    <property type="entry name" value="AMP-dep_synth/lig_dom"/>
</dbReference>
<evidence type="ECO:0000313" key="4">
    <source>
        <dbReference type="EMBL" id="AIT18216.1"/>
    </source>
</evidence>
<evidence type="ECO:0000256" key="2">
    <source>
        <dbReference type="ARBA" id="ARBA00022553"/>
    </source>
</evidence>
<dbReference type="SUPFAM" id="SSF56801">
    <property type="entry name" value="Acetyl-CoA synthetase-like"/>
    <property type="match status" value="1"/>
</dbReference>
<dbReference type="PANTHER" id="PTHR43439:SF2">
    <property type="entry name" value="ENZYME, PUTATIVE (JCVI)-RELATED"/>
    <property type="match status" value="1"/>
</dbReference>
<dbReference type="Pfam" id="PF07993">
    <property type="entry name" value="NAD_binding_4"/>
    <property type="match status" value="1"/>
</dbReference>
<dbReference type="Pfam" id="PF00550">
    <property type="entry name" value="PP-binding"/>
    <property type="match status" value="1"/>
</dbReference>
<dbReference type="SUPFAM" id="SSF47336">
    <property type="entry name" value="ACP-like"/>
    <property type="match status" value="1"/>
</dbReference>
<dbReference type="SUPFAM" id="SSF51735">
    <property type="entry name" value="NAD(P)-binding Rossmann-fold domains"/>
    <property type="match status" value="1"/>
</dbReference>
<evidence type="ECO:0000256" key="1">
    <source>
        <dbReference type="ARBA" id="ARBA00022450"/>
    </source>
</evidence>
<dbReference type="PROSITE" id="PS50075">
    <property type="entry name" value="CARRIER"/>
    <property type="match status" value="1"/>
</dbReference>
<dbReference type="InterPro" id="IPR036291">
    <property type="entry name" value="NAD(P)-bd_dom_sf"/>
</dbReference>
<dbReference type="InterPro" id="IPR051414">
    <property type="entry name" value="Adenylate-forming_Reductase"/>
</dbReference>
<dbReference type="InterPro" id="IPR013120">
    <property type="entry name" value="FAR_NAD-bd"/>
</dbReference>